<dbReference type="InterPro" id="IPR000086">
    <property type="entry name" value="NUDIX_hydrolase_dom"/>
</dbReference>
<comment type="cofactor">
    <cofactor evidence="1">
        <name>Mg(2+)</name>
        <dbReference type="ChEBI" id="CHEBI:18420"/>
    </cofactor>
</comment>
<organism evidence="12 13">
    <name type="scientific">Bacteroides coprosuis DSM 18011</name>
    <dbReference type="NCBI Taxonomy" id="679937"/>
    <lineage>
        <taxon>Bacteria</taxon>
        <taxon>Pseudomonadati</taxon>
        <taxon>Bacteroidota</taxon>
        <taxon>Bacteroidia</taxon>
        <taxon>Bacteroidales</taxon>
        <taxon>Bacteroidaceae</taxon>
        <taxon>Bacteroides</taxon>
    </lineage>
</organism>
<dbReference type="CDD" id="cd03429">
    <property type="entry name" value="NUDIX_NADH_pyrophosphatase_Nudt13"/>
    <property type="match status" value="1"/>
</dbReference>
<feature type="domain" description="Nudix hydrolase" evidence="11">
    <location>
        <begin position="133"/>
        <end position="258"/>
    </location>
</feature>
<evidence type="ECO:0000313" key="13">
    <source>
        <dbReference type="Proteomes" id="UP000018439"/>
    </source>
</evidence>
<dbReference type="InterPro" id="IPR015375">
    <property type="entry name" value="NADH_PPase-like_N"/>
</dbReference>
<comment type="cofactor">
    <cofactor evidence="2">
        <name>Zn(2+)</name>
        <dbReference type="ChEBI" id="CHEBI:29105"/>
    </cofactor>
</comment>
<dbReference type="PANTHER" id="PTHR42904">
    <property type="entry name" value="NUDIX HYDROLASE, NUDC SUBFAMILY"/>
    <property type="match status" value="1"/>
</dbReference>
<dbReference type="Pfam" id="PF09296">
    <property type="entry name" value="NUDIX-like"/>
    <property type="match status" value="1"/>
</dbReference>
<evidence type="ECO:0000256" key="2">
    <source>
        <dbReference type="ARBA" id="ARBA00001947"/>
    </source>
</evidence>
<gene>
    <name evidence="12" type="ORF">Bcop_2064</name>
</gene>
<keyword evidence="7" id="KW-0460">Magnesium</keyword>
<dbReference type="InterPro" id="IPR050241">
    <property type="entry name" value="NAD-cap_RNA_hydrolase_NudC"/>
</dbReference>
<dbReference type="OrthoDB" id="9787476at2"/>
<dbReference type="GO" id="GO:0046872">
    <property type="term" value="F:metal ion binding"/>
    <property type="evidence" value="ECO:0007669"/>
    <property type="project" value="UniProtKB-KW"/>
</dbReference>
<dbReference type="STRING" id="679937.Bcop_2064"/>
<keyword evidence="8" id="KW-0520">NAD</keyword>
<dbReference type="Gene3D" id="3.90.79.20">
    <property type="match status" value="1"/>
</dbReference>
<evidence type="ECO:0000313" key="12">
    <source>
        <dbReference type="EMBL" id="EGJ72238.1"/>
    </source>
</evidence>
<protein>
    <recommendedName>
        <fullName evidence="4">NAD(+) diphosphatase</fullName>
        <ecNumber evidence="4">3.6.1.22</ecNumber>
    </recommendedName>
</protein>
<evidence type="ECO:0000256" key="4">
    <source>
        <dbReference type="ARBA" id="ARBA00012381"/>
    </source>
</evidence>
<evidence type="ECO:0000256" key="7">
    <source>
        <dbReference type="ARBA" id="ARBA00022842"/>
    </source>
</evidence>
<comment type="catalytic activity">
    <reaction evidence="9">
        <text>a 5'-end NAD(+)-phospho-ribonucleoside in mRNA + H2O = a 5'-end phospho-adenosine-phospho-ribonucleoside in mRNA + beta-nicotinamide D-ribonucleotide + 2 H(+)</text>
        <dbReference type="Rhea" id="RHEA:60876"/>
        <dbReference type="Rhea" id="RHEA-COMP:15698"/>
        <dbReference type="Rhea" id="RHEA-COMP:15719"/>
        <dbReference type="ChEBI" id="CHEBI:14649"/>
        <dbReference type="ChEBI" id="CHEBI:15377"/>
        <dbReference type="ChEBI" id="CHEBI:15378"/>
        <dbReference type="ChEBI" id="CHEBI:144029"/>
        <dbReference type="ChEBI" id="CHEBI:144051"/>
    </reaction>
    <physiologicalReaction direction="left-to-right" evidence="9">
        <dbReference type="Rhea" id="RHEA:60877"/>
    </physiologicalReaction>
</comment>
<dbReference type="PROSITE" id="PS51462">
    <property type="entry name" value="NUDIX"/>
    <property type="match status" value="1"/>
</dbReference>
<evidence type="ECO:0000256" key="6">
    <source>
        <dbReference type="ARBA" id="ARBA00022801"/>
    </source>
</evidence>
<reference evidence="12 13" key="1">
    <citation type="journal article" date="2011" name="Stand. Genomic Sci.">
        <title>Non-contiguous finished genome sequence of Bacteroides coprosuis type strain (PC139).</title>
        <authorList>
            <person name="Land M."/>
            <person name="Held B."/>
            <person name="Gronow S."/>
            <person name="Abt B."/>
            <person name="Lucas S."/>
            <person name="Del Rio T.G."/>
            <person name="Nolan M."/>
            <person name="Tice H."/>
            <person name="Cheng J.F."/>
            <person name="Pitluck S."/>
            <person name="Liolios K."/>
            <person name="Pagani I."/>
            <person name="Ivanova N."/>
            <person name="Mavromatis K."/>
            <person name="Mikhailova N."/>
            <person name="Pati A."/>
            <person name="Tapia R."/>
            <person name="Han C."/>
            <person name="Goodwin L."/>
            <person name="Chen A."/>
            <person name="Palaniappan K."/>
            <person name="Hauser L."/>
            <person name="Brambilla E.M."/>
            <person name="Rohde M."/>
            <person name="Goker M."/>
            <person name="Detter J.C."/>
            <person name="Woyke T."/>
            <person name="Bristow J."/>
            <person name="Eisen J.A."/>
            <person name="Markowitz V."/>
            <person name="Hugenholtz P."/>
            <person name="Kyrpides N.C."/>
            <person name="Klenk H.P."/>
            <person name="Lapidus A."/>
        </authorList>
    </citation>
    <scope>NUCLEOTIDE SEQUENCE</scope>
    <source>
        <strain evidence="12 13">DSM 18011</strain>
    </source>
</reference>
<dbReference type="Proteomes" id="UP000018439">
    <property type="component" value="Chromosome"/>
</dbReference>
<accession>F3ZT70</accession>
<keyword evidence="13" id="KW-1185">Reference proteome</keyword>
<dbReference type="PRINTS" id="PR00502">
    <property type="entry name" value="NUDIXFAMILY"/>
</dbReference>
<dbReference type="InterPro" id="IPR015797">
    <property type="entry name" value="NUDIX_hydrolase-like_dom_sf"/>
</dbReference>
<dbReference type="GO" id="GO:0035529">
    <property type="term" value="F:NADH pyrophosphatase activity"/>
    <property type="evidence" value="ECO:0007669"/>
    <property type="project" value="TreeGrafter"/>
</dbReference>
<proteinExistence type="inferred from homology"/>
<dbReference type="Gene3D" id="3.90.79.10">
    <property type="entry name" value="Nucleoside Triphosphate Pyrophosphohydrolase"/>
    <property type="match status" value="1"/>
</dbReference>
<name>F3ZT70_9BACE</name>
<dbReference type="EMBL" id="CM001167">
    <property type="protein sequence ID" value="EGJ72238.1"/>
    <property type="molecule type" value="Genomic_DNA"/>
</dbReference>
<dbReference type="InterPro" id="IPR049734">
    <property type="entry name" value="NudC-like_C"/>
</dbReference>
<dbReference type="PROSITE" id="PS00893">
    <property type="entry name" value="NUDIX_BOX"/>
    <property type="match status" value="1"/>
</dbReference>
<dbReference type="Pfam" id="PF00293">
    <property type="entry name" value="NUDIX"/>
    <property type="match status" value="1"/>
</dbReference>
<evidence type="ECO:0000256" key="8">
    <source>
        <dbReference type="ARBA" id="ARBA00023027"/>
    </source>
</evidence>
<dbReference type="GO" id="GO:0005829">
    <property type="term" value="C:cytosol"/>
    <property type="evidence" value="ECO:0007669"/>
    <property type="project" value="TreeGrafter"/>
</dbReference>
<evidence type="ECO:0000256" key="1">
    <source>
        <dbReference type="ARBA" id="ARBA00001946"/>
    </source>
</evidence>
<evidence type="ECO:0000256" key="5">
    <source>
        <dbReference type="ARBA" id="ARBA00022723"/>
    </source>
</evidence>
<evidence type="ECO:0000256" key="3">
    <source>
        <dbReference type="ARBA" id="ARBA00009595"/>
    </source>
</evidence>
<dbReference type="eggNOG" id="COG2816">
    <property type="taxonomic scope" value="Bacteria"/>
</dbReference>
<dbReference type="InterPro" id="IPR020084">
    <property type="entry name" value="NUDIX_hydrolase_CS"/>
</dbReference>
<dbReference type="GO" id="GO:0006742">
    <property type="term" value="P:NADP+ catabolic process"/>
    <property type="evidence" value="ECO:0007669"/>
    <property type="project" value="TreeGrafter"/>
</dbReference>
<keyword evidence="5" id="KW-0479">Metal-binding</keyword>
<dbReference type="GO" id="GO:0019677">
    <property type="term" value="P:NAD+ catabolic process"/>
    <property type="evidence" value="ECO:0007669"/>
    <property type="project" value="TreeGrafter"/>
</dbReference>
<dbReference type="FunFam" id="3.90.79.10:FF:000051">
    <property type="entry name" value="Probable NADH pyrophosphatase"/>
    <property type="match status" value="1"/>
</dbReference>
<evidence type="ECO:0000259" key="11">
    <source>
        <dbReference type="PROSITE" id="PS51462"/>
    </source>
</evidence>
<dbReference type="HOGENOM" id="CLU_037162_0_1_10"/>
<keyword evidence="6 10" id="KW-0378">Hydrolase</keyword>
<evidence type="ECO:0000256" key="10">
    <source>
        <dbReference type="RuleBase" id="RU003476"/>
    </source>
</evidence>
<dbReference type="EC" id="3.6.1.22" evidence="4"/>
<dbReference type="PANTHER" id="PTHR42904:SF6">
    <property type="entry name" value="NAD-CAPPED RNA HYDROLASE NUDT12"/>
    <property type="match status" value="1"/>
</dbReference>
<evidence type="ECO:0000256" key="9">
    <source>
        <dbReference type="ARBA" id="ARBA00023679"/>
    </source>
</evidence>
<dbReference type="NCBIfam" id="NF001299">
    <property type="entry name" value="PRK00241.1"/>
    <property type="match status" value="1"/>
</dbReference>
<dbReference type="AlphaFoldDB" id="F3ZT70"/>
<sequence>MNYQGKRWWFIFFQNSILVQKNKEGLVSIPFAPEVDIPKPKDSQIHEYTFHAKYACTAFELKEPLNQHSEYELISLRESFYHLPLWMYQAAGVAQQLIFWDKNTRYCPACGTPTKRKTLIMKKCPHCGKEQYPPIQTAIIVLIQRGDEILLAHAHNFKSEFYGLIAGFVEVGETLEETVKREVKEETGLDIKNINYFGNQPWPYPSGLMVGFTAEYESGEICIQKEELRNAAFFNIKNLPTLPQKLSIARRMIDWWIDQQHKKE</sequence>
<dbReference type="GO" id="GO:0110153">
    <property type="term" value="F:RNA NAD-cap (NMN-forming) hydrolase activity"/>
    <property type="evidence" value="ECO:0007669"/>
    <property type="project" value="RHEA"/>
</dbReference>
<dbReference type="InterPro" id="IPR020476">
    <property type="entry name" value="Nudix_hydrolase"/>
</dbReference>
<dbReference type="SUPFAM" id="SSF55811">
    <property type="entry name" value="Nudix"/>
    <property type="match status" value="2"/>
</dbReference>
<comment type="similarity">
    <text evidence="3">Belongs to the Nudix hydrolase family. NudC subfamily.</text>
</comment>